<dbReference type="InterPro" id="IPR052969">
    <property type="entry name" value="Thr-specific_kinase-like"/>
</dbReference>
<dbReference type="SMART" id="SM00811">
    <property type="entry name" value="Alpha_kinase"/>
    <property type="match status" value="1"/>
</dbReference>
<evidence type="ECO:0000256" key="6">
    <source>
        <dbReference type="ARBA" id="ARBA00022777"/>
    </source>
</evidence>
<evidence type="ECO:0000256" key="1">
    <source>
        <dbReference type="ARBA" id="ARBA00004613"/>
    </source>
</evidence>
<keyword evidence="6" id="KW-0418">Kinase</keyword>
<keyword evidence="5" id="KW-0732">Signal</keyword>
<dbReference type="Proteomes" id="UP001172155">
    <property type="component" value="Unassembled WGS sequence"/>
</dbReference>
<organism evidence="9 10">
    <name type="scientific">Schizothecium vesticola</name>
    <dbReference type="NCBI Taxonomy" id="314040"/>
    <lineage>
        <taxon>Eukaryota</taxon>
        <taxon>Fungi</taxon>
        <taxon>Dikarya</taxon>
        <taxon>Ascomycota</taxon>
        <taxon>Pezizomycotina</taxon>
        <taxon>Sordariomycetes</taxon>
        <taxon>Sordariomycetidae</taxon>
        <taxon>Sordariales</taxon>
        <taxon>Schizotheciaceae</taxon>
        <taxon>Schizothecium</taxon>
    </lineage>
</organism>
<evidence type="ECO:0000256" key="3">
    <source>
        <dbReference type="ARBA" id="ARBA00022527"/>
    </source>
</evidence>
<feature type="compositionally biased region" description="Polar residues" evidence="7">
    <location>
        <begin position="26"/>
        <end position="41"/>
    </location>
</feature>
<feature type="region of interest" description="Disordered" evidence="7">
    <location>
        <begin position="70"/>
        <end position="134"/>
    </location>
</feature>
<keyword evidence="3" id="KW-0723">Serine/threonine-protein kinase</keyword>
<evidence type="ECO:0000256" key="4">
    <source>
        <dbReference type="ARBA" id="ARBA00022679"/>
    </source>
</evidence>
<feature type="domain" description="Alpha-type protein kinase" evidence="8">
    <location>
        <begin position="564"/>
        <end position="778"/>
    </location>
</feature>
<dbReference type="PANTHER" id="PTHR47763:SF4">
    <property type="entry name" value="ALPHA-PROTEIN KINASE VWKA"/>
    <property type="match status" value="1"/>
</dbReference>
<evidence type="ECO:0000313" key="10">
    <source>
        <dbReference type="Proteomes" id="UP001172155"/>
    </source>
</evidence>
<dbReference type="EMBL" id="JAUKUD010000004">
    <property type="protein sequence ID" value="KAK0745488.1"/>
    <property type="molecule type" value="Genomic_DNA"/>
</dbReference>
<dbReference type="InterPro" id="IPR004166">
    <property type="entry name" value="a-kinase_dom"/>
</dbReference>
<evidence type="ECO:0000256" key="7">
    <source>
        <dbReference type="SAM" id="MobiDB-lite"/>
    </source>
</evidence>
<dbReference type="GO" id="GO:0005524">
    <property type="term" value="F:ATP binding"/>
    <property type="evidence" value="ECO:0007669"/>
    <property type="project" value="InterPro"/>
</dbReference>
<protein>
    <recommendedName>
        <fullName evidence="8">Alpha-type protein kinase domain-containing protein</fullName>
    </recommendedName>
</protein>
<reference evidence="9" key="1">
    <citation type="submission" date="2023-06" db="EMBL/GenBank/DDBJ databases">
        <title>Genome-scale phylogeny and comparative genomics of the fungal order Sordariales.</title>
        <authorList>
            <consortium name="Lawrence Berkeley National Laboratory"/>
            <person name="Hensen N."/>
            <person name="Bonometti L."/>
            <person name="Westerberg I."/>
            <person name="Brannstrom I.O."/>
            <person name="Guillou S."/>
            <person name="Cros-Aarteil S."/>
            <person name="Calhoun S."/>
            <person name="Haridas S."/>
            <person name="Kuo A."/>
            <person name="Mondo S."/>
            <person name="Pangilinan J."/>
            <person name="Riley R."/>
            <person name="LaButti K."/>
            <person name="Andreopoulos B."/>
            <person name="Lipzen A."/>
            <person name="Chen C."/>
            <person name="Yanf M."/>
            <person name="Daum C."/>
            <person name="Ng V."/>
            <person name="Clum A."/>
            <person name="Steindorff A."/>
            <person name="Ohm R."/>
            <person name="Martin F."/>
            <person name="Silar P."/>
            <person name="Natvig D."/>
            <person name="Lalanne C."/>
            <person name="Gautier V."/>
            <person name="Ament-velasquez S.L."/>
            <person name="Kruys A."/>
            <person name="Hutchinson M.I."/>
            <person name="Powell A.J."/>
            <person name="Barry K."/>
            <person name="Miller A.N."/>
            <person name="Grigoriev I.V."/>
            <person name="Debuchy R."/>
            <person name="Gladieux P."/>
            <person name="Thoren M.H."/>
            <person name="Johannesson H."/>
        </authorList>
    </citation>
    <scope>NUCLEOTIDE SEQUENCE</scope>
    <source>
        <strain evidence="9">SMH3187-1</strain>
    </source>
</reference>
<dbReference type="Gene3D" id="3.40.50.410">
    <property type="entry name" value="von Willebrand factor, type A domain"/>
    <property type="match status" value="1"/>
</dbReference>
<feature type="compositionally biased region" description="Polar residues" evidence="7">
    <location>
        <begin position="1"/>
        <end position="12"/>
    </location>
</feature>
<evidence type="ECO:0000256" key="2">
    <source>
        <dbReference type="ARBA" id="ARBA00022525"/>
    </source>
</evidence>
<dbReference type="GO" id="GO:0004674">
    <property type="term" value="F:protein serine/threonine kinase activity"/>
    <property type="evidence" value="ECO:0007669"/>
    <property type="project" value="UniProtKB-KW"/>
</dbReference>
<dbReference type="AlphaFoldDB" id="A0AA40ETW9"/>
<feature type="region of interest" description="Disordered" evidence="7">
    <location>
        <begin position="1"/>
        <end position="56"/>
    </location>
</feature>
<proteinExistence type="predicted"/>
<gene>
    <name evidence="9" type="ORF">B0T18DRAFT_367165</name>
</gene>
<feature type="compositionally biased region" description="Polar residues" evidence="7">
    <location>
        <begin position="80"/>
        <end position="89"/>
    </location>
</feature>
<keyword evidence="10" id="KW-1185">Reference proteome</keyword>
<dbReference type="InterPro" id="IPR056861">
    <property type="entry name" value="HMCN1-like_VWA"/>
</dbReference>
<dbReference type="CDD" id="cd00198">
    <property type="entry name" value="vWFA"/>
    <property type="match status" value="1"/>
</dbReference>
<dbReference type="Gene3D" id="3.20.200.10">
    <property type="entry name" value="MHCK/EF2 kinase"/>
    <property type="match status" value="1"/>
</dbReference>
<accession>A0AA40ETW9</accession>
<dbReference type="PANTHER" id="PTHR47763">
    <property type="entry name" value="ALPHA-PROTEIN KINASE VWKA"/>
    <property type="match status" value="1"/>
</dbReference>
<dbReference type="InterPro" id="IPR011009">
    <property type="entry name" value="Kinase-like_dom_sf"/>
</dbReference>
<dbReference type="Pfam" id="PF02816">
    <property type="entry name" value="Alpha_kinase"/>
    <property type="match status" value="1"/>
</dbReference>
<evidence type="ECO:0000259" key="8">
    <source>
        <dbReference type="PROSITE" id="PS51158"/>
    </source>
</evidence>
<dbReference type="SUPFAM" id="SSF56112">
    <property type="entry name" value="Protein kinase-like (PK-like)"/>
    <property type="match status" value="1"/>
</dbReference>
<sequence length="884" mass="97048">MESRSPSITELQSARPLLIDPPYLQNPPSWSGHTCVMTTPTPTSPEWPLAALAAGPAEIVSTAPPAIEMETRDPADRPTSPASTITLASVRNAPSLPKGNDSDKTKGLELPAGEDEAAHSPESHAVQTPPPRRRRMSLSCFHIRDRISEAIHRRHSPAPTAPSAWAPVPAPAKATVAQTAEMRRLKADINGILDNTKPNVGADVRVLQLQYDAIVANATTKPRSTATLFKDACSTDLLFLIDTTGSMAPYLNAATAQVRTLVDEIKASFFNDADVRIAVVAYKDHSDRVSIQSLDFTVSVDRVHSFLGELSAFGGGDAPEDVLGGIREALNMTWRQRTRCIIHICDSPAHGRDLHDLDDVSDRYPVPGSEPHRLTHGPLLAQMVGLGINYAMLRINHTTDRMALNFLQAYIDAAPDCKLHTENTYYHKARDAAEEARKKPHARRRRGRALQFEEHQLGTSYSTLQHLVVQSVTSSASRTASRLSGSTARDSLDSDDRPGKFKRLGFGLKAIKEDDANILEEEDEFMDADLENILPKWGSLSFLDKRLVAEAFSTDVAPDASLDDMLASDAAIPITATELTILKRKRPFAQGAMRVAAYARAVDSSSPLVVKSFKRSGKQLAHLADDMRIQVLCKAFALEFNALLPAQPEFLDFVVATCLKPKAGGGEGNQCMSLEPFMSGDYVKYNSNSGYVNDENANCPINMAAQAFSHFTFERSQGKFLVCDVQGVGYTMTDPAIHTADPERFKLVDTNLGEAGFKFFFATHRCNDLCKQLGLASSTSAMSLTAQNMHRKDWAPKGKTKVEDAMVCCANKMCRRILRAAEAHSMKEGDWEGLQWCEPCWRQLEGGMRRETCREGDGEHLFEVSSFFDVARGEHSSGVCRAHR</sequence>
<keyword evidence="2" id="KW-0964">Secreted</keyword>
<dbReference type="Pfam" id="PF25106">
    <property type="entry name" value="VWA_4"/>
    <property type="match status" value="1"/>
</dbReference>
<comment type="caution">
    <text evidence="9">The sequence shown here is derived from an EMBL/GenBank/DDBJ whole genome shotgun (WGS) entry which is preliminary data.</text>
</comment>
<dbReference type="SUPFAM" id="SSF53300">
    <property type="entry name" value="vWA-like"/>
    <property type="match status" value="1"/>
</dbReference>
<keyword evidence="4" id="KW-0808">Transferase</keyword>
<dbReference type="PROSITE" id="PS51158">
    <property type="entry name" value="ALPHA_KINASE"/>
    <property type="match status" value="1"/>
</dbReference>
<comment type="subcellular location">
    <subcellularLocation>
        <location evidence="1">Secreted</location>
    </subcellularLocation>
</comment>
<evidence type="ECO:0000313" key="9">
    <source>
        <dbReference type="EMBL" id="KAK0745488.1"/>
    </source>
</evidence>
<evidence type="ECO:0000256" key="5">
    <source>
        <dbReference type="ARBA" id="ARBA00022729"/>
    </source>
</evidence>
<dbReference type="Gene3D" id="3.30.200.20">
    <property type="entry name" value="Phosphorylase Kinase, domain 1"/>
    <property type="match status" value="1"/>
</dbReference>
<name>A0AA40ETW9_9PEZI</name>
<dbReference type="InterPro" id="IPR036465">
    <property type="entry name" value="vWFA_dom_sf"/>
</dbReference>
<dbReference type="CDD" id="cd04515">
    <property type="entry name" value="Alpha_kinase"/>
    <property type="match status" value="1"/>
</dbReference>